<feature type="transmembrane region" description="Helical" evidence="9">
    <location>
        <begin position="37"/>
        <end position="56"/>
    </location>
</feature>
<proteinExistence type="inferred from homology"/>
<feature type="transmembrane region" description="Helical" evidence="9">
    <location>
        <begin position="183"/>
        <end position="205"/>
    </location>
</feature>
<dbReference type="GO" id="GO:0022857">
    <property type="term" value="F:transmembrane transporter activity"/>
    <property type="evidence" value="ECO:0007669"/>
    <property type="project" value="InterPro"/>
</dbReference>
<comment type="similarity">
    <text evidence="8">Belongs to the binding-protein-dependent transport system permease family. LivHM subfamily.</text>
</comment>
<evidence type="ECO:0000256" key="7">
    <source>
        <dbReference type="ARBA" id="ARBA00023136"/>
    </source>
</evidence>
<dbReference type="GO" id="GO:0005886">
    <property type="term" value="C:plasma membrane"/>
    <property type="evidence" value="ECO:0007669"/>
    <property type="project" value="UniProtKB-SubCell"/>
</dbReference>
<feature type="transmembrane region" description="Helical" evidence="9">
    <location>
        <begin position="95"/>
        <end position="112"/>
    </location>
</feature>
<keyword evidence="6 9" id="KW-1133">Transmembrane helix</keyword>
<dbReference type="CDD" id="cd06582">
    <property type="entry name" value="TM_PBP1_LivH_like"/>
    <property type="match status" value="1"/>
</dbReference>
<keyword evidence="7 9" id="KW-0472">Membrane</keyword>
<evidence type="ECO:0000256" key="3">
    <source>
        <dbReference type="ARBA" id="ARBA00022475"/>
    </source>
</evidence>
<evidence type="ECO:0000256" key="5">
    <source>
        <dbReference type="ARBA" id="ARBA00022970"/>
    </source>
</evidence>
<gene>
    <name evidence="10" type="ORF">BKA10_003112</name>
</gene>
<evidence type="ECO:0000256" key="9">
    <source>
        <dbReference type="SAM" id="Phobius"/>
    </source>
</evidence>
<organism evidence="10 11">
    <name type="scientific">Microbacterium invictum</name>
    <dbReference type="NCBI Taxonomy" id="515415"/>
    <lineage>
        <taxon>Bacteria</taxon>
        <taxon>Bacillati</taxon>
        <taxon>Actinomycetota</taxon>
        <taxon>Actinomycetes</taxon>
        <taxon>Micrococcales</taxon>
        <taxon>Microbacteriaceae</taxon>
        <taxon>Microbacterium</taxon>
    </lineage>
</organism>
<feature type="transmembrane region" description="Helical" evidence="9">
    <location>
        <begin position="211"/>
        <end position="228"/>
    </location>
</feature>
<dbReference type="AlphaFoldDB" id="A0AA40VPG9"/>
<dbReference type="InterPro" id="IPR052157">
    <property type="entry name" value="BCAA_transport_permease"/>
</dbReference>
<dbReference type="PANTHER" id="PTHR11795">
    <property type="entry name" value="BRANCHED-CHAIN AMINO ACID TRANSPORT SYSTEM PERMEASE PROTEIN LIVH"/>
    <property type="match status" value="1"/>
</dbReference>
<evidence type="ECO:0000256" key="2">
    <source>
        <dbReference type="ARBA" id="ARBA00022448"/>
    </source>
</evidence>
<name>A0AA40VPG9_9MICO</name>
<keyword evidence="4 9" id="KW-0812">Transmembrane</keyword>
<evidence type="ECO:0000256" key="1">
    <source>
        <dbReference type="ARBA" id="ARBA00004651"/>
    </source>
</evidence>
<evidence type="ECO:0000313" key="11">
    <source>
        <dbReference type="Proteomes" id="UP000549113"/>
    </source>
</evidence>
<evidence type="ECO:0000256" key="8">
    <source>
        <dbReference type="ARBA" id="ARBA00037998"/>
    </source>
</evidence>
<evidence type="ECO:0000313" key="10">
    <source>
        <dbReference type="EMBL" id="MBB4141318.1"/>
    </source>
</evidence>
<protein>
    <submittedName>
        <fullName evidence="10">Branched-chain amino acid transport system permease protein</fullName>
    </submittedName>
</protein>
<keyword evidence="3" id="KW-1003">Cell membrane</keyword>
<feature type="transmembrane region" description="Helical" evidence="9">
    <location>
        <begin position="132"/>
        <end position="162"/>
    </location>
</feature>
<keyword evidence="2" id="KW-0813">Transport</keyword>
<dbReference type="RefSeq" id="WP_183500808.1">
    <property type="nucleotide sequence ID" value="NZ_BAABCO010000003.1"/>
</dbReference>
<feature type="transmembrane region" description="Helical" evidence="9">
    <location>
        <begin position="62"/>
        <end position="83"/>
    </location>
</feature>
<dbReference type="PANTHER" id="PTHR11795:SF445">
    <property type="entry name" value="AMINO ACID ABC TRANSPORTER PERMEASE PROTEIN"/>
    <property type="match status" value="1"/>
</dbReference>
<reference evidence="10 11" key="1">
    <citation type="submission" date="2020-08" db="EMBL/GenBank/DDBJ databases">
        <title>Sequencing the genomes of 1000 actinobacteria strains.</title>
        <authorList>
            <person name="Klenk H.-P."/>
        </authorList>
    </citation>
    <scope>NUCLEOTIDE SEQUENCE [LARGE SCALE GENOMIC DNA]</scope>
    <source>
        <strain evidence="10 11">DSM 19600</strain>
    </source>
</reference>
<accession>A0AA40VPG9</accession>
<feature type="transmembrane region" description="Helical" evidence="9">
    <location>
        <begin position="258"/>
        <end position="275"/>
    </location>
</feature>
<sequence>MLQGALAGLAAGGLYAIMAVCLTVMARLVRVVNFAQVAVGMFGAFAAVTLSGGVLAPWLSAVIGLLVGALISAILGLIVAHWLSEADVSARSATTVAALLLLVSLSFILFGTKPLPFRPLFPGPAFTIGNVVISQVTVVLVILAIAVALVAKAVLTWTTLGIRLRALSERPTTAELVGIPSRILSVGVWVATGVVATFAVMVVAPSQSNDATTLSLTIIPAAAAALAGGFRRLDLAVVGGLVLGMLEGALAQTGSLTIVRYFVPFLVIVALLLWMQRREVWDVAR</sequence>
<feature type="transmembrane region" description="Helical" evidence="9">
    <location>
        <begin position="6"/>
        <end position="25"/>
    </location>
</feature>
<dbReference type="GO" id="GO:0006865">
    <property type="term" value="P:amino acid transport"/>
    <property type="evidence" value="ECO:0007669"/>
    <property type="project" value="UniProtKB-KW"/>
</dbReference>
<comment type="subcellular location">
    <subcellularLocation>
        <location evidence="1">Cell membrane</location>
        <topology evidence="1">Multi-pass membrane protein</topology>
    </subcellularLocation>
</comment>
<dbReference type="Proteomes" id="UP000549113">
    <property type="component" value="Unassembled WGS sequence"/>
</dbReference>
<evidence type="ECO:0000256" key="4">
    <source>
        <dbReference type="ARBA" id="ARBA00022692"/>
    </source>
</evidence>
<keyword evidence="5" id="KW-0029">Amino-acid transport</keyword>
<dbReference type="EMBL" id="JACIFH010000001">
    <property type="protein sequence ID" value="MBB4141318.1"/>
    <property type="molecule type" value="Genomic_DNA"/>
</dbReference>
<evidence type="ECO:0000256" key="6">
    <source>
        <dbReference type="ARBA" id="ARBA00022989"/>
    </source>
</evidence>
<dbReference type="Pfam" id="PF02653">
    <property type="entry name" value="BPD_transp_2"/>
    <property type="match status" value="1"/>
</dbReference>
<comment type="caution">
    <text evidence="10">The sequence shown here is derived from an EMBL/GenBank/DDBJ whole genome shotgun (WGS) entry which is preliminary data.</text>
</comment>
<dbReference type="InterPro" id="IPR001851">
    <property type="entry name" value="ABC_transp_permease"/>
</dbReference>
<keyword evidence="11" id="KW-1185">Reference proteome</keyword>
<feature type="transmembrane region" description="Helical" evidence="9">
    <location>
        <begin position="235"/>
        <end position="252"/>
    </location>
</feature>